<evidence type="ECO:0000313" key="2">
    <source>
        <dbReference type="EMBL" id="MFC6086334.1"/>
    </source>
</evidence>
<evidence type="ECO:0000259" key="1">
    <source>
        <dbReference type="SMART" id="SM00226"/>
    </source>
</evidence>
<dbReference type="PANTHER" id="PTHR11717">
    <property type="entry name" value="LOW MOLECULAR WEIGHT PROTEIN TYROSINE PHOSPHATASE"/>
    <property type="match status" value="1"/>
</dbReference>
<dbReference type="PANTHER" id="PTHR11717:SF31">
    <property type="entry name" value="LOW MOLECULAR WEIGHT PROTEIN-TYROSINE-PHOSPHATASE ETP-RELATED"/>
    <property type="match status" value="1"/>
</dbReference>
<dbReference type="EMBL" id="JBHSRF010000083">
    <property type="protein sequence ID" value="MFC6086334.1"/>
    <property type="molecule type" value="Genomic_DNA"/>
</dbReference>
<feature type="domain" description="Phosphotyrosine protein phosphatase I" evidence="1">
    <location>
        <begin position="13"/>
        <end position="191"/>
    </location>
</feature>
<evidence type="ECO:0000313" key="3">
    <source>
        <dbReference type="Proteomes" id="UP001596137"/>
    </source>
</evidence>
<dbReference type="Gene3D" id="3.40.50.2300">
    <property type="match status" value="1"/>
</dbReference>
<dbReference type="InterPro" id="IPR050438">
    <property type="entry name" value="LMW_PTPase"/>
</dbReference>
<organism evidence="2 3">
    <name type="scientific">Sphaerisporangium aureirubrum</name>
    <dbReference type="NCBI Taxonomy" id="1544736"/>
    <lineage>
        <taxon>Bacteria</taxon>
        <taxon>Bacillati</taxon>
        <taxon>Actinomycetota</taxon>
        <taxon>Actinomycetes</taxon>
        <taxon>Streptosporangiales</taxon>
        <taxon>Streptosporangiaceae</taxon>
        <taxon>Sphaerisporangium</taxon>
    </lineage>
</organism>
<dbReference type="Pfam" id="PF01451">
    <property type="entry name" value="LMWPc"/>
    <property type="match status" value="1"/>
</dbReference>
<keyword evidence="3" id="KW-1185">Reference proteome</keyword>
<accession>A0ABW1NSK2</accession>
<sequence length="206" mass="21694">MRGCPETAEDLRFRVLFVCTGNICRSPMAERLLLAAMTPGAAVVAASAGIHAEPGTPMAGEALRVLGRAGAVTTGFAARRLDAEMIVEADLVLTAERAHRAWVVSRVPRAASRTFTIVEFGALVTAVPRGALDGYGDAVCRARGLTGAAHELRGLVHVDQPDLRDPYGRSARAYRATARRVQDALAAPIEVLTAPVRHPPVVPAGS</sequence>
<protein>
    <recommendedName>
        <fullName evidence="1">Phosphotyrosine protein phosphatase I domain-containing protein</fullName>
    </recommendedName>
</protein>
<dbReference type="RefSeq" id="WP_380761419.1">
    <property type="nucleotide sequence ID" value="NZ_JBHSRF010000083.1"/>
</dbReference>
<name>A0ABW1NSK2_9ACTN</name>
<dbReference type="SUPFAM" id="SSF52788">
    <property type="entry name" value="Phosphotyrosine protein phosphatases I"/>
    <property type="match status" value="1"/>
</dbReference>
<gene>
    <name evidence="2" type="ORF">ACFP1K_34550</name>
</gene>
<dbReference type="InterPro" id="IPR036196">
    <property type="entry name" value="Ptyr_pPase_sf"/>
</dbReference>
<reference evidence="3" key="1">
    <citation type="journal article" date="2019" name="Int. J. Syst. Evol. Microbiol.">
        <title>The Global Catalogue of Microorganisms (GCM) 10K type strain sequencing project: providing services to taxonomists for standard genome sequencing and annotation.</title>
        <authorList>
            <consortium name="The Broad Institute Genomics Platform"/>
            <consortium name="The Broad Institute Genome Sequencing Center for Infectious Disease"/>
            <person name="Wu L."/>
            <person name="Ma J."/>
        </authorList>
    </citation>
    <scope>NUCLEOTIDE SEQUENCE [LARGE SCALE GENOMIC DNA]</scope>
    <source>
        <strain evidence="3">JCM 30346</strain>
    </source>
</reference>
<dbReference type="Proteomes" id="UP001596137">
    <property type="component" value="Unassembled WGS sequence"/>
</dbReference>
<dbReference type="InterPro" id="IPR023485">
    <property type="entry name" value="Ptyr_pPase"/>
</dbReference>
<comment type="caution">
    <text evidence="2">The sequence shown here is derived from an EMBL/GenBank/DDBJ whole genome shotgun (WGS) entry which is preliminary data.</text>
</comment>
<dbReference type="SMART" id="SM00226">
    <property type="entry name" value="LMWPc"/>
    <property type="match status" value="1"/>
</dbReference>
<proteinExistence type="predicted"/>